<dbReference type="InterPro" id="IPR036258">
    <property type="entry name" value="Apyrase_sf"/>
</dbReference>
<dbReference type="Gene3D" id="2.120.10.100">
    <property type="entry name" value="Apyrase"/>
    <property type="match status" value="1"/>
</dbReference>
<keyword evidence="1" id="KW-1185">Reference proteome</keyword>
<evidence type="ECO:0000313" key="2">
    <source>
        <dbReference type="WBParaSite" id="Gr19_v10_g9735.t1"/>
    </source>
</evidence>
<dbReference type="GO" id="GO:0017110">
    <property type="term" value="F:nucleoside diphosphate phosphatase activity"/>
    <property type="evidence" value="ECO:0007669"/>
    <property type="project" value="InterPro"/>
</dbReference>
<reference evidence="2" key="1">
    <citation type="submission" date="2022-11" db="UniProtKB">
        <authorList>
            <consortium name="WormBaseParasite"/>
        </authorList>
    </citation>
    <scope>IDENTIFICATION</scope>
</reference>
<protein>
    <submittedName>
        <fullName evidence="2">Uncharacterized protein</fullName>
    </submittedName>
</protein>
<proteinExistence type="predicted"/>
<organism evidence="1 2">
    <name type="scientific">Globodera rostochiensis</name>
    <name type="common">Golden nematode worm</name>
    <name type="synonym">Heterodera rostochiensis</name>
    <dbReference type="NCBI Taxonomy" id="31243"/>
    <lineage>
        <taxon>Eukaryota</taxon>
        <taxon>Metazoa</taxon>
        <taxon>Ecdysozoa</taxon>
        <taxon>Nematoda</taxon>
        <taxon>Chromadorea</taxon>
        <taxon>Rhabditida</taxon>
        <taxon>Tylenchina</taxon>
        <taxon>Tylenchomorpha</taxon>
        <taxon>Tylenchoidea</taxon>
        <taxon>Heteroderidae</taxon>
        <taxon>Heteroderinae</taxon>
        <taxon>Globodera</taxon>
    </lineage>
</organism>
<dbReference type="WBParaSite" id="Gr19_v10_g9735.t1">
    <property type="protein sequence ID" value="Gr19_v10_g9735.t1"/>
    <property type="gene ID" value="Gr19_v10_g9735"/>
</dbReference>
<accession>A0A914IFE4</accession>
<dbReference type="Proteomes" id="UP000887572">
    <property type="component" value="Unplaced"/>
</dbReference>
<sequence>MSDNPKKVENRLKEIFQILWPFALGLNVALIRDRFDFLVDAHFKPKEWSLGQLVIRRAADRNGAKIVKYIGKQFERRLQIPQEPLQDNMIGFERLDIRQQPNAQLGNHLARDLAIDQRQNFGIFVVFLHCSPIVLGDCAKLRLVKFFGTFPKFPAVDSAGASSEQAAFVNSVVSANFIIPHRRSSADAIVPFEQQNNLTGERLVFRQFKKKNWLFGCLIERDETKWAEWEKEAVAWDWRNQWNFICINLKDKKNIGDGGKTKIGVKFREIGVIRGDGFRAFSTFQFLPNTDDDVIVALKSEEAPKLASRTLVNELKTVG</sequence>
<dbReference type="AlphaFoldDB" id="A0A914IFE4"/>
<evidence type="ECO:0000313" key="1">
    <source>
        <dbReference type="Proteomes" id="UP000887572"/>
    </source>
</evidence>
<dbReference type="SUPFAM" id="SSF101887">
    <property type="entry name" value="Apyrase"/>
    <property type="match status" value="1"/>
</dbReference>
<name>A0A914IFE4_GLORO</name>
<dbReference type="GO" id="GO:0005509">
    <property type="term" value="F:calcium ion binding"/>
    <property type="evidence" value="ECO:0007669"/>
    <property type="project" value="InterPro"/>
</dbReference>